<keyword evidence="1" id="KW-0677">Repeat</keyword>
<evidence type="ECO:0000313" key="4">
    <source>
        <dbReference type="Proteomes" id="UP000255326"/>
    </source>
</evidence>
<name>A0A370GCV3_9BACI</name>
<dbReference type="InterPro" id="IPR036770">
    <property type="entry name" value="Ankyrin_rpt-contain_sf"/>
</dbReference>
<sequence length="236" mass="26291">MNEKYHSLCPDEKKFSFLVSAASRNYHKELIKLIQDIPFSQSELTKALDYSSSSCDVFTVKILLDAGAVFNEENISILINAVEDENTEVAAFLIHELGNINIVDGMGFSLLHHTSSVSRDQDFLTYLLYKGLDVNKQDNYGRTALMHTLLSIELDPENWFVEFGEKLLGAGADPNMHDNEGCTVLMMACKYEGYTLYGDEALIEFMKMLIHNGADVSIQNNQGQTALDIVGEGTSV</sequence>
<dbReference type="Proteomes" id="UP000255326">
    <property type="component" value="Unassembled WGS sequence"/>
</dbReference>
<dbReference type="GO" id="GO:0004540">
    <property type="term" value="F:RNA nuclease activity"/>
    <property type="evidence" value="ECO:0007669"/>
    <property type="project" value="TreeGrafter"/>
</dbReference>
<dbReference type="Gene3D" id="1.25.40.20">
    <property type="entry name" value="Ankyrin repeat-containing domain"/>
    <property type="match status" value="2"/>
</dbReference>
<reference evidence="3 4" key="1">
    <citation type="submission" date="2018-07" db="EMBL/GenBank/DDBJ databases">
        <title>Genomic Encyclopedia of Type Strains, Phase IV (KMG-IV): sequencing the most valuable type-strain genomes for metagenomic binning, comparative biology and taxonomic classification.</title>
        <authorList>
            <person name="Goeker M."/>
        </authorList>
    </citation>
    <scope>NUCLEOTIDE SEQUENCE [LARGE SCALE GENOMIC DNA]</scope>
    <source>
        <strain evidence="3 4">DSM 25281</strain>
    </source>
</reference>
<keyword evidence="4" id="KW-1185">Reference proteome</keyword>
<accession>A0A370GCV3</accession>
<dbReference type="EMBL" id="QQAY01000007">
    <property type="protein sequence ID" value="RDI41662.1"/>
    <property type="molecule type" value="Genomic_DNA"/>
</dbReference>
<dbReference type="PANTHER" id="PTHR24141:SF1">
    <property type="entry name" value="2-5A-DEPENDENT RIBONUCLEASE"/>
    <property type="match status" value="1"/>
</dbReference>
<organism evidence="3 4">
    <name type="scientific">Falsibacillus pallidus</name>
    <dbReference type="NCBI Taxonomy" id="493781"/>
    <lineage>
        <taxon>Bacteria</taxon>
        <taxon>Bacillati</taxon>
        <taxon>Bacillota</taxon>
        <taxon>Bacilli</taxon>
        <taxon>Bacillales</taxon>
        <taxon>Bacillaceae</taxon>
        <taxon>Falsibacillus</taxon>
    </lineage>
</organism>
<dbReference type="RefSeq" id="WP_147278272.1">
    <property type="nucleotide sequence ID" value="NZ_QQAY01000007.1"/>
</dbReference>
<proteinExistence type="predicted"/>
<dbReference type="SUPFAM" id="SSF48403">
    <property type="entry name" value="Ankyrin repeat"/>
    <property type="match status" value="1"/>
</dbReference>
<dbReference type="AlphaFoldDB" id="A0A370GCV3"/>
<dbReference type="SMART" id="SM00248">
    <property type="entry name" value="ANK"/>
    <property type="match status" value="5"/>
</dbReference>
<protein>
    <submittedName>
        <fullName evidence="3">Ankyrin repeat protein</fullName>
    </submittedName>
</protein>
<dbReference type="InterPro" id="IPR002110">
    <property type="entry name" value="Ankyrin_rpt"/>
</dbReference>
<dbReference type="GO" id="GO:0006396">
    <property type="term" value="P:RNA processing"/>
    <property type="evidence" value="ECO:0007669"/>
    <property type="project" value="TreeGrafter"/>
</dbReference>
<evidence type="ECO:0000256" key="2">
    <source>
        <dbReference type="ARBA" id="ARBA00023043"/>
    </source>
</evidence>
<comment type="caution">
    <text evidence="3">The sequence shown here is derived from an EMBL/GenBank/DDBJ whole genome shotgun (WGS) entry which is preliminary data.</text>
</comment>
<dbReference type="OrthoDB" id="9810445at2"/>
<gene>
    <name evidence="3" type="ORF">DFR59_107117</name>
</gene>
<keyword evidence="2" id="KW-0040">ANK repeat</keyword>
<dbReference type="PANTHER" id="PTHR24141">
    <property type="entry name" value="2-5A-DEPENDENT RIBONUCLEASE"/>
    <property type="match status" value="1"/>
</dbReference>
<dbReference type="GO" id="GO:0003723">
    <property type="term" value="F:RNA binding"/>
    <property type="evidence" value="ECO:0007669"/>
    <property type="project" value="TreeGrafter"/>
</dbReference>
<dbReference type="Pfam" id="PF00023">
    <property type="entry name" value="Ank"/>
    <property type="match status" value="1"/>
</dbReference>
<evidence type="ECO:0000313" key="3">
    <source>
        <dbReference type="EMBL" id="RDI41662.1"/>
    </source>
</evidence>
<dbReference type="Pfam" id="PF12796">
    <property type="entry name" value="Ank_2"/>
    <property type="match status" value="1"/>
</dbReference>
<evidence type="ECO:0000256" key="1">
    <source>
        <dbReference type="ARBA" id="ARBA00022737"/>
    </source>
</evidence>